<protein>
    <submittedName>
        <fullName evidence="11">A1A0 ATPase-fragment, subunit K, V-type</fullName>
        <ecNumber evidence="11">3.6.3.14</ecNumber>
    </submittedName>
</protein>
<dbReference type="Pfam" id="PF00137">
    <property type="entry name" value="ATP-synt_C"/>
    <property type="match status" value="1"/>
</dbReference>
<dbReference type="GO" id="GO:0015986">
    <property type="term" value="P:proton motive force-driven ATP synthesis"/>
    <property type="evidence" value="ECO:0007669"/>
    <property type="project" value="InterPro"/>
</dbReference>
<dbReference type="STRING" id="768679.TTX_0773"/>
<dbReference type="HOGENOM" id="CLU_148047_3_2_2"/>
<comment type="similarity">
    <text evidence="3">Belongs to the V-ATPase proteolipid subunit family.</text>
</comment>
<dbReference type="PRINTS" id="PR00122">
    <property type="entry name" value="VACATPASE"/>
</dbReference>
<keyword evidence="6 9" id="KW-1133">Transmembrane helix</keyword>
<dbReference type="InterPro" id="IPR000454">
    <property type="entry name" value="ATP_synth_F0_csu"/>
</dbReference>
<keyword evidence="5 9" id="KW-0812">Transmembrane</keyword>
<evidence type="ECO:0000256" key="7">
    <source>
        <dbReference type="ARBA" id="ARBA00023065"/>
    </source>
</evidence>
<evidence type="ECO:0000256" key="6">
    <source>
        <dbReference type="ARBA" id="ARBA00022989"/>
    </source>
</evidence>
<dbReference type="SUPFAM" id="SSF81333">
    <property type="entry name" value="F1F0 ATP synthase subunit C"/>
    <property type="match status" value="1"/>
</dbReference>
<evidence type="ECO:0000256" key="5">
    <source>
        <dbReference type="ARBA" id="ARBA00022692"/>
    </source>
</evidence>
<dbReference type="HAMAP" id="MF_01396">
    <property type="entry name" value="ATP_synth_c_bact"/>
    <property type="match status" value="1"/>
</dbReference>
<dbReference type="RefSeq" id="WP_014126684.1">
    <property type="nucleotide sequence ID" value="NC_016070.1"/>
</dbReference>
<dbReference type="GO" id="GO:0016787">
    <property type="term" value="F:hydrolase activity"/>
    <property type="evidence" value="ECO:0007669"/>
    <property type="project" value="UniProtKB-KW"/>
</dbReference>
<dbReference type="eggNOG" id="arCOG02455">
    <property type="taxonomic scope" value="Archaea"/>
</dbReference>
<dbReference type="PaxDb" id="768679-TTX_0773"/>
<dbReference type="InterPro" id="IPR002379">
    <property type="entry name" value="ATPase_proteolipid_c-like_dom"/>
</dbReference>
<sequence length="90" mass="9264">MKLRYITYLLLLSAVALAQSTNPGNQYIGAGIAMGLAGLGAGIGVGIAGAAAISALVERPQERVWYLIFVALAEAIAIYGLLVSFILAAK</sequence>
<keyword evidence="11" id="KW-0378">Hydrolase</keyword>
<evidence type="ECO:0000256" key="9">
    <source>
        <dbReference type="SAM" id="Phobius"/>
    </source>
</evidence>
<dbReference type="GO" id="GO:0046961">
    <property type="term" value="F:proton-transporting ATPase activity, rotational mechanism"/>
    <property type="evidence" value="ECO:0007669"/>
    <property type="project" value="InterPro"/>
</dbReference>
<dbReference type="CDD" id="cd18120">
    <property type="entry name" value="ATP-synt_Vo_Ao_c"/>
    <property type="match status" value="1"/>
</dbReference>
<evidence type="ECO:0000256" key="3">
    <source>
        <dbReference type="ARBA" id="ARBA00007296"/>
    </source>
</evidence>
<dbReference type="Proteomes" id="UP000002654">
    <property type="component" value="Chromosome"/>
</dbReference>
<dbReference type="GO" id="GO:0045259">
    <property type="term" value="C:proton-transporting ATP synthase complex"/>
    <property type="evidence" value="ECO:0007669"/>
    <property type="project" value="InterPro"/>
</dbReference>
<dbReference type="KEGG" id="ttn:TTX_0773"/>
<evidence type="ECO:0000313" key="12">
    <source>
        <dbReference type="Proteomes" id="UP000002654"/>
    </source>
</evidence>
<dbReference type="PANTHER" id="PTHR10263">
    <property type="entry name" value="V-TYPE PROTON ATPASE PROTEOLIPID SUBUNIT"/>
    <property type="match status" value="1"/>
</dbReference>
<dbReference type="InterPro" id="IPR035921">
    <property type="entry name" value="F/V-ATP_Csub_sf"/>
</dbReference>
<feature type="transmembrane region" description="Helical" evidence="9">
    <location>
        <begin position="28"/>
        <end position="57"/>
    </location>
</feature>
<accession>G4RPD3</accession>
<dbReference type="EC" id="3.6.3.14" evidence="11"/>
<dbReference type="AlphaFoldDB" id="G4RPD3"/>
<dbReference type="Gene3D" id="1.20.120.610">
    <property type="entry name" value="lithium bound rotor ring of v- atpase"/>
    <property type="match status" value="1"/>
</dbReference>
<comment type="subcellular location">
    <subcellularLocation>
        <location evidence="1">Membrane</location>
        <topology evidence="1">Multi-pass membrane protein</topology>
    </subcellularLocation>
</comment>
<feature type="transmembrane region" description="Helical" evidence="9">
    <location>
        <begin position="64"/>
        <end position="89"/>
    </location>
</feature>
<dbReference type="PATRIC" id="fig|768679.9.peg.783"/>
<proteinExistence type="inferred from homology"/>
<gene>
    <name evidence="11" type="primary">atpK</name>
    <name evidence="11" type="ordered locus">TTX_0773</name>
</gene>
<feature type="domain" description="V-ATPase proteolipid subunit C-like" evidence="10">
    <location>
        <begin position="28"/>
        <end position="87"/>
    </location>
</feature>
<evidence type="ECO:0000256" key="8">
    <source>
        <dbReference type="ARBA" id="ARBA00023136"/>
    </source>
</evidence>
<evidence type="ECO:0000313" key="11">
    <source>
        <dbReference type="EMBL" id="CCC81428.1"/>
    </source>
</evidence>
<keyword evidence="4" id="KW-0813">Transport</keyword>
<dbReference type="EMBL" id="FN869859">
    <property type="protein sequence ID" value="CCC81428.1"/>
    <property type="molecule type" value="Genomic_DNA"/>
</dbReference>
<name>G4RPD3_THETK</name>
<evidence type="ECO:0000256" key="1">
    <source>
        <dbReference type="ARBA" id="ARBA00004141"/>
    </source>
</evidence>
<evidence type="ECO:0000256" key="2">
    <source>
        <dbReference type="ARBA" id="ARBA00006704"/>
    </source>
</evidence>
<dbReference type="OrthoDB" id="29272at2157"/>
<evidence type="ECO:0000259" key="10">
    <source>
        <dbReference type="Pfam" id="PF00137"/>
    </source>
</evidence>
<reference evidence="11 12" key="1">
    <citation type="journal article" date="2011" name="PLoS ONE">
        <title>The complete genome sequence of Thermoproteus tenax: a physiologically versatile member of the Crenarchaeota.</title>
        <authorList>
            <person name="Siebers B."/>
            <person name="Zaparty M."/>
            <person name="Raddatz G."/>
            <person name="Tjaden B."/>
            <person name="Albers S.V."/>
            <person name="Bell S.D."/>
            <person name="Blombach F."/>
            <person name="Kletzin A."/>
            <person name="Kyrpides N."/>
            <person name="Lanz C."/>
            <person name="Plagens A."/>
            <person name="Rampp M."/>
            <person name="Rosinus A."/>
            <person name="von Jan M."/>
            <person name="Makarova K.S."/>
            <person name="Klenk H.P."/>
            <person name="Schuster S.C."/>
            <person name="Hensel R."/>
        </authorList>
    </citation>
    <scope>NUCLEOTIDE SEQUENCE [LARGE SCALE GENOMIC DNA]</scope>
    <source>
        <strain evidence="12">ATCC 35583 / DSM 2078 / JCM 9277 / NBRC 100435 / Kra 1</strain>
    </source>
</reference>
<dbReference type="GO" id="GO:0033179">
    <property type="term" value="C:proton-transporting V-type ATPase, V0 domain"/>
    <property type="evidence" value="ECO:0007669"/>
    <property type="project" value="InterPro"/>
</dbReference>
<dbReference type="InterPro" id="IPR000245">
    <property type="entry name" value="ATPase_proteolipid_csu"/>
</dbReference>
<dbReference type="GeneID" id="11261665"/>
<keyword evidence="7" id="KW-0406">Ion transport</keyword>
<organism evidence="11 12">
    <name type="scientific">Thermoproteus tenax (strain ATCC 35583 / DSM 2078 / JCM 9277 / NBRC 100435 / Kra 1)</name>
    <dbReference type="NCBI Taxonomy" id="768679"/>
    <lineage>
        <taxon>Archaea</taxon>
        <taxon>Thermoproteota</taxon>
        <taxon>Thermoprotei</taxon>
        <taxon>Thermoproteales</taxon>
        <taxon>Thermoproteaceae</taxon>
        <taxon>Thermoproteus</taxon>
    </lineage>
</organism>
<keyword evidence="12" id="KW-1185">Reference proteome</keyword>
<comment type="similarity">
    <text evidence="2">Belongs to the ATPase C chain family.</text>
</comment>
<keyword evidence="8 9" id="KW-0472">Membrane</keyword>
<evidence type="ECO:0000256" key="4">
    <source>
        <dbReference type="ARBA" id="ARBA00022448"/>
    </source>
</evidence>